<accession>A0A1J4SEW3</accession>
<dbReference type="GO" id="GO:0006310">
    <property type="term" value="P:DNA recombination"/>
    <property type="evidence" value="ECO:0007669"/>
    <property type="project" value="InterPro"/>
</dbReference>
<dbReference type="InterPro" id="IPR042115">
    <property type="entry name" value="PriA_3primeBD_sf"/>
</dbReference>
<evidence type="ECO:0000313" key="14">
    <source>
        <dbReference type="EMBL" id="OIN97977.1"/>
    </source>
</evidence>
<dbReference type="EC" id="5.6.2.4" evidence="12"/>
<keyword evidence="10 12" id="KW-0413">Isomerase</keyword>
<dbReference type="GO" id="GO:0005524">
    <property type="term" value="F:ATP binding"/>
    <property type="evidence" value="ECO:0007669"/>
    <property type="project" value="UniProtKB-UniRule"/>
</dbReference>
<keyword evidence="1 12" id="KW-0639">Primosome</keyword>
<evidence type="ECO:0000256" key="8">
    <source>
        <dbReference type="ARBA" id="ARBA00022840"/>
    </source>
</evidence>
<evidence type="ECO:0000313" key="15">
    <source>
        <dbReference type="Proteomes" id="UP000182278"/>
    </source>
</evidence>
<keyword evidence="5 12" id="KW-0378">Hydrolase</keyword>
<dbReference type="Gene3D" id="3.40.50.300">
    <property type="entry name" value="P-loop containing nucleotide triphosphate hydrolases"/>
    <property type="match status" value="2"/>
</dbReference>
<reference evidence="14 15" key="1">
    <citation type="journal article" date="2016" name="Environ. Microbiol.">
        <title>Genomic resolution of a cold subsurface aquifer community provides metabolic insights for novel microbes adapted to high CO concentrations.</title>
        <authorList>
            <person name="Probst A.J."/>
            <person name="Castelle C.J."/>
            <person name="Singh A."/>
            <person name="Brown C.T."/>
            <person name="Anantharaman K."/>
            <person name="Sharon I."/>
            <person name="Hug L.A."/>
            <person name="Burstein D."/>
            <person name="Emerson J.B."/>
            <person name="Thomas B.C."/>
            <person name="Banfield J.F."/>
        </authorList>
    </citation>
    <scope>NUCLEOTIDE SEQUENCE [LARGE SCALE GENOMIC DNA]</scope>
    <source>
        <strain evidence="14">CG1_02_38_46</strain>
    </source>
</reference>
<dbReference type="GO" id="GO:0006270">
    <property type="term" value="P:DNA replication initiation"/>
    <property type="evidence" value="ECO:0007669"/>
    <property type="project" value="TreeGrafter"/>
</dbReference>
<dbReference type="InterPro" id="IPR041236">
    <property type="entry name" value="PriA_C"/>
</dbReference>
<dbReference type="InterPro" id="IPR041222">
    <property type="entry name" value="PriA_3primeBD"/>
</dbReference>
<comment type="catalytic activity">
    <reaction evidence="12">
        <text>Couples ATP hydrolysis with the unwinding of duplex DNA by translocating in the 3'-5' direction.</text>
        <dbReference type="EC" id="5.6.2.4"/>
    </reaction>
</comment>
<dbReference type="HAMAP" id="MF_00983">
    <property type="entry name" value="PriA"/>
    <property type="match status" value="1"/>
</dbReference>
<keyword evidence="2 12" id="KW-0235">DNA replication</keyword>
<dbReference type="EMBL" id="MNUO01000029">
    <property type="protein sequence ID" value="OIN97977.1"/>
    <property type="molecule type" value="Genomic_DNA"/>
</dbReference>
<dbReference type="FunFam" id="3.40.1440.60:FF:000001">
    <property type="entry name" value="Primosomal protein N"/>
    <property type="match status" value="1"/>
</dbReference>
<evidence type="ECO:0000256" key="2">
    <source>
        <dbReference type="ARBA" id="ARBA00022705"/>
    </source>
</evidence>
<organism evidence="14 15">
    <name type="scientific">Candidatus Desantisbacteria bacterium CG1_02_38_46</name>
    <dbReference type="NCBI Taxonomy" id="1817893"/>
    <lineage>
        <taxon>Bacteria</taxon>
        <taxon>Candidatus Desantisiibacteriota</taxon>
    </lineage>
</organism>
<dbReference type="InterPro" id="IPR005259">
    <property type="entry name" value="PriA"/>
</dbReference>
<dbReference type="GO" id="GO:0008270">
    <property type="term" value="F:zinc ion binding"/>
    <property type="evidence" value="ECO:0007669"/>
    <property type="project" value="UniProtKB-UniRule"/>
</dbReference>
<dbReference type="InterPro" id="IPR027417">
    <property type="entry name" value="P-loop_NTPase"/>
</dbReference>
<feature type="domain" description="Helicase ATP-binding" evidence="13">
    <location>
        <begin position="164"/>
        <end position="331"/>
    </location>
</feature>
<keyword evidence="8 12" id="KW-0067">ATP-binding</keyword>
<dbReference type="Pfam" id="PF00270">
    <property type="entry name" value="DEAD"/>
    <property type="match status" value="1"/>
</dbReference>
<feature type="binding site" evidence="12">
    <location>
        <position position="422"/>
    </location>
    <ligand>
        <name>Zn(2+)</name>
        <dbReference type="ChEBI" id="CHEBI:29105"/>
        <label>2</label>
    </ligand>
</feature>
<feature type="binding site" evidence="12">
    <location>
        <position position="396"/>
    </location>
    <ligand>
        <name>Zn(2+)</name>
        <dbReference type="ChEBI" id="CHEBI:29105"/>
        <label>1</label>
    </ligand>
</feature>
<evidence type="ECO:0000256" key="12">
    <source>
        <dbReference type="HAMAP-Rule" id="MF_00983"/>
    </source>
</evidence>
<dbReference type="GO" id="GO:0006302">
    <property type="term" value="P:double-strand break repair"/>
    <property type="evidence" value="ECO:0007669"/>
    <property type="project" value="InterPro"/>
</dbReference>
<gene>
    <name evidence="12" type="primary">priA</name>
    <name evidence="14" type="ORF">AUJ66_01855</name>
</gene>
<dbReference type="Pfam" id="PF17764">
    <property type="entry name" value="PriA_3primeBD"/>
    <property type="match status" value="1"/>
</dbReference>
<feature type="binding site" evidence="12">
    <location>
        <position position="405"/>
    </location>
    <ligand>
        <name>Zn(2+)</name>
        <dbReference type="ChEBI" id="CHEBI:29105"/>
        <label>2</label>
    </ligand>
</feature>
<dbReference type="InterPro" id="IPR011545">
    <property type="entry name" value="DEAD/DEAH_box_helicase_dom"/>
</dbReference>
<dbReference type="NCBIfam" id="TIGR00595">
    <property type="entry name" value="priA"/>
    <property type="match status" value="1"/>
</dbReference>
<dbReference type="STRING" id="1817893.AUJ66_01855"/>
<keyword evidence="7 12" id="KW-0862">Zinc</keyword>
<dbReference type="Pfam" id="PF18319">
    <property type="entry name" value="Zn_ribbon_PriA"/>
    <property type="match status" value="1"/>
</dbReference>
<dbReference type="PANTHER" id="PTHR30580">
    <property type="entry name" value="PRIMOSOMAL PROTEIN N"/>
    <property type="match status" value="1"/>
</dbReference>
<evidence type="ECO:0000256" key="6">
    <source>
        <dbReference type="ARBA" id="ARBA00022806"/>
    </source>
</evidence>
<evidence type="ECO:0000256" key="7">
    <source>
        <dbReference type="ARBA" id="ARBA00022833"/>
    </source>
</evidence>
<dbReference type="InterPro" id="IPR040498">
    <property type="entry name" value="PriA_CRR"/>
</dbReference>
<comment type="cofactor">
    <cofactor evidence="12">
        <name>Zn(2+)</name>
        <dbReference type="ChEBI" id="CHEBI:29105"/>
    </cofactor>
    <text evidence="12">Binds 2 zinc ions per subunit.</text>
</comment>
<evidence type="ECO:0000259" key="13">
    <source>
        <dbReference type="PROSITE" id="PS51192"/>
    </source>
</evidence>
<feature type="binding site" evidence="12">
    <location>
        <position position="432"/>
    </location>
    <ligand>
        <name>Zn(2+)</name>
        <dbReference type="ChEBI" id="CHEBI:29105"/>
        <label>1</label>
    </ligand>
</feature>
<comment type="function">
    <text evidence="12">Initiates the restart of stalled replication forks, which reloads the replicative helicase on sites other than the origin of replication. Recognizes and binds to abandoned replication forks and remodels them to uncover a helicase loading site. Promotes assembly of the primosome at these replication forks.</text>
</comment>
<keyword evidence="4 12" id="KW-0547">Nucleotide-binding</keyword>
<evidence type="ECO:0000256" key="1">
    <source>
        <dbReference type="ARBA" id="ARBA00022515"/>
    </source>
</evidence>
<comment type="catalytic activity">
    <reaction evidence="11 12">
        <text>ATP + H2O = ADP + phosphate + H(+)</text>
        <dbReference type="Rhea" id="RHEA:13065"/>
        <dbReference type="ChEBI" id="CHEBI:15377"/>
        <dbReference type="ChEBI" id="CHEBI:15378"/>
        <dbReference type="ChEBI" id="CHEBI:30616"/>
        <dbReference type="ChEBI" id="CHEBI:43474"/>
        <dbReference type="ChEBI" id="CHEBI:456216"/>
        <dbReference type="EC" id="5.6.2.4"/>
    </reaction>
</comment>
<feature type="binding site" evidence="12">
    <location>
        <position position="402"/>
    </location>
    <ligand>
        <name>Zn(2+)</name>
        <dbReference type="ChEBI" id="CHEBI:29105"/>
        <label>2</label>
    </ligand>
</feature>
<evidence type="ECO:0000256" key="11">
    <source>
        <dbReference type="ARBA" id="ARBA00048988"/>
    </source>
</evidence>
<proteinExistence type="inferred from homology"/>
<evidence type="ECO:0000256" key="9">
    <source>
        <dbReference type="ARBA" id="ARBA00023125"/>
    </source>
</evidence>
<dbReference type="InterPro" id="IPR014001">
    <property type="entry name" value="Helicase_ATP-bd"/>
</dbReference>
<dbReference type="GO" id="GO:0003677">
    <property type="term" value="F:DNA binding"/>
    <property type="evidence" value="ECO:0007669"/>
    <property type="project" value="UniProtKB-UniRule"/>
</dbReference>
<dbReference type="GO" id="GO:1990077">
    <property type="term" value="C:primosome complex"/>
    <property type="evidence" value="ECO:0007669"/>
    <property type="project" value="UniProtKB-UniRule"/>
</dbReference>
<dbReference type="GO" id="GO:0006269">
    <property type="term" value="P:DNA replication, synthesis of primer"/>
    <property type="evidence" value="ECO:0007669"/>
    <property type="project" value="UniProtKB-KW"/>
</dbReference>
<evidence type="ECO:0000256" key="5">
    <source>
        <dbReference type="ARBA" id="ARBA00022801"/>
    </source>
</evidence>
<keyword evidence="3 12" id="KW-0479">Metal-binding</keyword>
<dbReference type="PANTHER" id="PTHR30580:SF0">
    <property type="entry name" value="PRIMOSOMAL PROTEIN N"/>
    <property type="match status" value="1"/>
</dbReference>
<comment type="subunit">
    <text evidence="12">Component of the replication restart primosome.</text>
</comment>
<dbReference type="AlphaFoldDB" id="A0A1J4SEW3"/>
<dbReference type="PROSITE" id="PS51192">
    <property type="entry name" value="HELICASE_ATP_BIND_1"/>
    <property type="match status" value="1"/>
</dbReference>
<dbReference type="GO" id="GO:0016887">
    <property type="term" value="F:ATP hydrolysis activity"/>
    <property type="evidence" value="ECO:0007669"/>
    <property type="project" value="RHEA"/>
</dbReference>
<evidence type="ECO:0000256" key="4">
    <source>
        <dbReference type="ARBA" id="ARBA00022741"/>
    </source>
</evidence>
<evidence type="ECO:0000256" key="3">
    <source>
        <dbReference type="ARBA" id="ARBA00022723"/>
    </source>
</evidence>
<comment type="similarity">
    <text evidence="12">Belongs to the helicase family. PriA subfamily.</text>
</comment>
<sequence>MKIAEVVLPLPIDKSFSYSVPEGLEKKAQVGIRVDVPFGNRNLVGYIISTHDASCPRHIRRGGRRTTHDGKNFKEILDVIDEEPVLSEEMLKLSRWISSYYFCPLGKVLKTVIPITGQQSEAPMDIGVRTPSETTGISDREPAITSFFIPTPQQNQALEVIKKCIDEEKFGVALLQGPPRTGKTEVYLQCVAYAINKGRQALILIPEISLTSVLLKRFRDIFGSERTCIFHSGLSRKIHDFEWERIRKGEVDVVIGTRSAIFSPLNKLGLIIIDGEEDASFKEEREPRYHTRNVALKRARYNNAFVILESAAPSLESYYNTTVGTYQIFKFSTVLKGGGVPAIEIIDRRKSNLESSSCIISPQLEKAIRNTLESGERVILFLNRRGFATVLLCMECGGGFYCPNCQVPLVLHHPPSMVCHYCNYRICAPNTCPNCGGVQLRQFGIGTQRIVDEVKKLFPDARVGRFDADIPGNKVSSRRILDDFRKGKINVLVGTQMIPGEEISGVSLLGVISVDAMLNLPDFRSAERVFQVLTRIIVPKVIIQTYNPDHYIFSGLSEVDYHKFYKSEIKMRRNLRYPPFTHIVHLLVYGNNEGKCSMVADRLAQTLKKCREESGYKLDILGPAPAPVSKLRGKYRYQILIKGKKVILDKCLHSIHNECGYGFRRGERISIDIDPLRML</sequence>
<feature type="binding site" evidence="12">
    <location>
        <position position="435"/>
    </location>
    <ligand>
        <name>Zn(2+)</name>
        <dbReference type="ChEBI" id="CHEBI:29105"/>
        <label>1</label>
    </ligand>
</feature>
<feature type="binding site" evidence="12">
    <location>
        <position position="393"/>
    </location>
    <ligand>
        <name>Zn(2+)</name>
        <dbReference type="ChEBI" id="CHEBI:29105"/>
        <label>1</label>
    </ligand>
</feature>
<protein>
    <recommendedName>
        <fullName evidence="12">Replication restart protein PriA</fullName>
    </recommendedName>
    <alternativeName>
        <fullName evidence="12">ATP-dependent DNA helicase PriA</fullName>
        <ecNumber evidence="12">5.6.2.4</ecNumber>
    </alternativeName>
    <alternativeName>
        <fullName evidence="12">DNA 3'-5' helicase PriA</fullName>
    </alternativeName>
</protein>
<dbReference type="SMART" id="SM00487">
    <property type="entry name" value="DEXDc"/>
    <property type="match status" value="1"/>
</dbReference>
<evidence type="ECO:0000256" key="10">
    <source>
        <dbReference type="ARBA" id="ARBA00023235"/>
    </source>
</evidence>
<dbReference type="Gene3D" id="3.40.1440.60">
    <property type="entry name" value="PriA, 3(prime) DNA-binding domain"/>
    <property type="match status" value="1"/>
</dbReference>
<feature type="binding site" evidence="12">
    <location>
        <position position="419"/>
    </location>
    <ligand>
        <name>Zn(2+)</name>
        <dbReference type="ChEBI" id="CHEBI:29105"/>
        <label>2</label>
    </ligand>
</feature>
<dbReference type="GO" id="GO:0043138">
    <property type="term" value="F:3'-5' DNA helicase activity"/>
    <property type="evidence" value="ECO:0007669"/>
    <property type="project" value="UniProtKB-EC"/>
</dbReference>
<name>A0A1J4SEW3_9BACT</name>
<keyword evidence="9 12" id="KW-0238">DNA-binding</keyword>
<comment type="caution">
    <text evidence="14">The sequence shown here is derived from an EMBL/GenBank/DDBJ whole genome shotgun (WGS) entry which is preliminary data.</text>
</comment>
<keyword evidence="6 12" id="KW-0347">Helicase</keyword>
<dbReference type="SUPFAM" id="SSF52540">
    <property type="entry name" value="P-loop containing nucleoside triphosphate hydrolases"/>
    <property type="match status" value="2"/>
</dbReference>
<dbReference type="Proteomes" id="UP000182278">
    <property type="component" value="Unassembled WGS sequence"/>
</dbReference>
<dbReference type="FunFam" id="3.40.50.300:FF:000489">
    <property type="entry name" value="Primosome assembly protein PriA"/>
    <property type="match status" value="1"/>
</dbReference>
<dbReference type="Pfam" id="PF18074">
    <property type="entry name" value="PriA_C"/>
    <property type="match status" value="1"/>
</dbReference>